<dbReference type="InterPro" id="IPR043130">
    <property type="entry name" value="CDP-OH_PTrfase_TM_dom"/>
</dbReference>
<keyword evidence="6 13" id="KW-1133">Transmembrane helix</keyword>
<keyword evidence="8 13" id="KW-0472">Membrane</keyword>
<proteinExistence type="inferred from homology"/>
<name>A0ABV8U0N0_9ACTN</name>
<comment type="similarity">
    <text evidence="2 12">Belongs to the CDP-alcohol phosphatidyltransferase class-I family.</text>
</comment>
<evidence type="ECO:0000256" key="11">
    <source>
        <dbReference type="NCBIfam" id="TIGR00560"/>
    </source>
</evidence>
<evidence type="ECO:0000256" key="4">
    <source>
        <dbReference type="ARBA" id="ARBA00022679"/>
    </source>
</evidence>
<evidence type="ECO:0000256" key="6">
    <source>
        <dbReference type="ARBA" id="ARBA00022989"/>
    </source>
</evidence>
<dbReference type="RefSeq" id="WP_380622603.1">
    <property type="nucleotide sequence ID" value="NZ_JBHSDK010000021.1"/>
</dbReference>
<feature type="transmembrane region" description="Helical" evidence="13">
    <location>
        <begin position="44"/>
        <end position="64"/>
    </location>
</feature>
<comment type="subcellular location">
    <subcellularLocation>
        <location evidence="1">Membrane</location>
        <topology evidence="1">Multi-pass membrane protein</topology>
    </subcellularLocation>
</comment>
<feature type="transmembrane region" description="Helical" evidence="13">
    <location>
        <begin position="84"/>
        <end position="109"/>
    </location>
</feature>
<keyword evidence="4 12" id="KW-0808">Transferase</keyword>
<evidence type="ECO:0000256" key="5">
    <source>
        <dbReference type="ARBA" id="ARBA00022692"/>
    </source>
</evidence>
<protein>
    <recommendedName>
        <fullName evidence="11">CDP-diacylglycerol--glycerol-3-phosphate 3-phosphatidyltransferase</fullName>
        <ecNumber evidence="11">2.7.8.5</ecNumber>
    </recommendedName>
</protein>
<dbReference type="GO" id="GO:0008444">
    <property type="term" value="F:CDP-diacylglycerol-glycerol-3-phosphate 3-phosphatidyltransferase activity"/>
    <property type="evidence" value="ECO:0007669"/>
    <property type="project" value="UniProtKB-EC"/>
</dbReference>
<evidence type="ECO:0000313" key="15">
    <source>
        <dbReference type="Proteomes" id="UP001595823"/>
    </source>
</evidence>
<dbReference type="Proteomes" id="UP001595823">
    <property type="component" value="Unassembled WGS sequence"/>
</dbReference>
<reference evidence="15" key="1">
    <citation type="journal article" date="2019" name="Int. J. Syst. Evol. Microbiol.">
        <title>The Global Catalogue of Microorganisms (GCM) 10K type strain sequencing project: providing services to taxonomists for standard genome sequencing and annotation.</title>
        <authorList>
            <consortium name="The Broad Institute Genomics Platform"/>
            <consortium name="The Broad Institute Genome Sequencing Center for Infectious Disease"/>
            <person name="Wu L."/>
            <person name="Ma J."/>
        </authorList>
    </citation>
    <scope>NUCLEOTIDE SEQUENCE [LARGE SCALE GENOMIC DNA]</scope>
    <source>
        <strain evidence="15">IBRC-M 10908</strain>
    </source>
</reference>
<keyword evidence="10" id="KW-1208">Phospholipid metabolism</keyword>
<dbReference type="InterPro" id="IPR004570">
    <property type="entry name" value="Phosphatidylglycerol_P_synth"/>
</dbReference>
<evidence type="ECO:0000256" key="3">
    <source>
        <dbReference type="ARBA" id="ARBA00022516"/>
    </source>
</evidence>
<dbReference type="InterPro" id="IPR048254">
    <property type="entry name" value="CDP_ALCOHOL_P_TRANSF_CS"/>
</dbReference>
<feature type="transmembrane region" description="Helical" evidence="13">
    <location>
        <begin position="133"/>
        <end position="149"/>
    </location>
</feature>
<evidence type="ECO:0000313" key="14">
    <source>
        <dbReference type="EMBL" id="MFC4336552.1"/>
    </source>
</evidence>
<dbReference type="EMBL" id="JBHSDK010000021">
    <property type="protein sequence ID" value="MFC4336552.1"/>
    <property type="molecule type" value="Genomic_DNA"/>
</dbReference>
<evidence type="ECO:0000256" key="8">
    <source>
        <dbReference type="ARBA" id="ARBA00023136"/>
    </source>
</evidence>
<organism evidence="14 15">
    <name type="scientific">Salininema proteolyticum</name>
    <dbReference type="NCBI Taxonomy" id="1607685"/>
    <lineage>
        <taxon>Bacteria</taxon>
        <taxon>Bacillati</taxon>
        <taxon>Actinomycetota</taxon>
        <taxon>Actinomycetes</taxon>
        <taxon>Glycomycetales</taxon>
        <taxon>Glycomycetaceae</taxon>
        <taxon>Salininema</taxon>
    </lineage>
</organism>
<evidence type="ECO:0000256" key="2">
    <source>
        <dbReference type="ARBA" id="ARBA00010441"/>
    </source>
</evidence>
<dbReference type="InterPro" id="IPR000462">
    <property type="entry name" value="CDP-OH_P_trans"/>
</dbReference>
<dbReference type="InterPro" id="IPR050324">
    <property type="entry name" value="CDP-alcohol_PTase-I"/>
</dbReference>
<keyword evidence="15" id="KW-1185">Reference proteome</keyword>
<keyword evidence="5 13" id="KW-0812">Transmembrane</keyword>
<evidence type="ECO:0000256" key="10">
    <source>
        <dbReference type="ARBA" id="ARBA00023264"/>
    </source>
</evidence>
<evidence type="ECO:0000256" key="1">
    <source>
        <dbReference type="ARBA" id="ARBA00004141"/>
    </source>
</evidence>
<sequence>MNDQPKPVSAWNIANAITVARILLVPVFAVLVVQSGMVDSGLRVAACAVFLIASLTDFLDGWLARSRGLVTSFGKLADPIADKALIGTALVLFSLDGVLPWWVTAVILVRELGITALRMAVLRHAVIPAGRGGKAKTVFQITAVAWYLWPWPEWHLGTWEIPFVPFGHVLMGAAVVLTVATGIDYLWKAWKVTGRGVGKTG</sequence>
<dbReference type="Gene3D" id="1.20.120.1760">
    <property type="match status" value="1"/>
</dbReference>
<dbReference type="EC" id="2.7.8.5" evidence="11"/>
<dbReference type="PIRSF" id="PIRSF000847">
    <property type="entry name" value="Phos_ph_gly_syn"/>
    <property type="match status" value="1"/>
</dbReference>
<dbReference type="Pfam" id="PF01066">
    <property type="entry name" value="CDP-OH_P_transf"/>
    <property type="match status" value="1"/>
</dbReference>
<keyword evidence="7" id="KW-0443">Lipid metabolism</keyword>
<evidence type="ECO:0000256" key="12">
    <source>
        <dbReference type="RuleBase" id="RU003750"/>
    </source>
</evidence>
<dbReference type="PANTHER" id="PTHR14269">
    <property type="entry name" value="CDP-DIACYLGLYCEROL--GLYCEROL-3-PHOSPHATE 3-PHOSPHATIDYLTRANSFERASE-RELATED"/>
    <property type="match status" value="1"/>
</dbReference>
<gene>
    <name evidence="14" type="primary">pgsA</name>
    <name evidence="14" type="ORF">ACFPET_15215</name>
</gene>
<dbReference type="NCBIfam" id="TIGR00560">
    <property type="entry name" value="pgsA"/>
    <property type="match status" value="1"/>
</dbReference>
<evidence type="ECO:0000256" key="9">
    <source>
        <dbReference type="ARBA" id="ARBA00023209"/>
    </source>
</evidence>
<evidence type="ECO:0000256" key="7">
    <source>
        <dbReference type="ARBA" id="ARBA00023098"/>
    </source>
</evidence>
<feature type="transmembrane region" description="Helical" evidence="13">
    <location>
        <begin position="12"/>
        <end position="32"/>
    </location>
</feature>
<keyword evidence="9" id="KW-0594">Phospholipid biosynthesis</keyword>
<evidence type="ECO:0000256" key="13">
    <source>
        <dbReference type="SAM" id="Phobius"/>
    </source>
</evidence>
<comment type="caution">
    <text evidence="14">The sequence shown here is derived from an EMBL/GenBank/DDBJ whole genome shotgun (WGS) entry which is preliminary data.</text>
</comment>
<dbReference type="PANTHER" id="PTHR14269:SF52">
    <property type="entry name" value="PHOSPHATIDYLGLYCEROPHOSPHATE SYNTHASE-RELATED"/>
    <property type="match status" value="1"/>
</dbReference>
<dbReference type="PROSITE" id="PS00379">
    <property type="entry name" value="CDP_ALCOHOL_P_TRANSF"/>
    <property type="match status" value="1"/>
</dbReference>
<feature type="transmembrane region" description="Helical" evidence="13">
    <location>
        <begin position="169"/>
        <end position="187"/>
    </location>
</feature>
<accession>A0ABV8U0N0</accession>
<keyword evidence="3" id="KW-0444">Lipid biosynthesis</keyword>